<accession>A0AAV0MHW1</accession>
<reference evidence="1" key="1">
    <citation type="submission" date="2022-08" db="EMBL/GenBank/DDBJ databases">
        <authorList>
            <person name="Gutierrez-Valencia J."/>
        </authorList>
    </citation>
    <scope>NUCLEOTIDE SEQUENCE</scope>
</reference>
<evidence type="ECO:0000313" key="1">
    <source>
        <dbReference type="EMBL" id="CAI0445865.1"/>
    </source>
</evidence>
<comment type="caution">
    <text evidence="1">The sequence shown here is derived from an EMBL/GenBank/DDBJ whole genome shotgun (WGS) entry which is preliminary data.</text>
</comment>
<sequence>MLCCRWGPDQRSLRTLHCSVRL</sequence>
<proteinExistence type="predicted"/>
<protein>
    <submittedName>
        <fullName evidence="1">Uncharacterized protein</fullName>
    </submittedName>
</protein>
<organism evidence="1 2">
    <name type="scientific">Linum tenue</name>
    <dbReference type="NCBI Taxonomy" id="586396"/>
    <lineage>
        <taxon>Eukaryota</taxon>
        <taxon>Viridiplantae</taxon>
        <taxon>Streptophyta</taxon>
        <taxon>Embryophyta</taxon>
        <taxon>Tracheophyta</taxon>
        <taxon>Spermatophyta</taxon>
        <taxon>Magnoliopsida</taxon>
        <taxon>eudicotyledons</taxon>
        <taxon>Gunneridae</taxon>
        <taxon>Pentapetalae</taxon>
        <taxon>rosids</taxon>
        <taxon>fabids</taxon>
        <taxon>Malpighiales</taxon>
        <taxon>Linaceae</taxon>
        <taxon>Linum</taxon>
    </lineage>
</organism>
<gene>
    <name evidence="1" type="ORF">LITE_LOCUS28767</name>
</gene>
<keyword evidence="2" id="KW-1185">Reference proteome</keyword>
<dbReference type="Proteomes" id="UP001154282">
    <property type="component" value="Unassembled WGS sequence"/>
</dbReference>
<evidence type="ECO:0000313" key="2">
    <source>
        <dbReference type="Proteomes" id="UP001154282"/>
    </source>
</evidence>
<dbReference type="AlphaFoldDB" id="A0AAV0MHW1"/>
<name>A0AAV0MHW1_9ROSI</name>
<dbReference type="EMBL" id="CAMGYJ010000007">
    <property type="protein sequence ID" value="CAI0445865.1"/>
    <property type="molecule type" value="Genomic_DNA"/>
</dbReference>